<comment type="similarity">
    <text evidence="7">Belongs to the laat-1 family.</text>
</comment>
<dbReference type="GO" id="GO:0034486">
    <property type="term" value="P:vacuolar transmembrane transport"/>
    <property type="evidence" value="ECO:0007669"/>
    <property type="project" value="UniProtKB-ARBA"/>
</dbReference>
<comment type="subcellular location">
    <subcellularLocation>
        <location evidence="1">Membrane</location>
        <topology evidence="1">Multi-pass membrane protein</topology>
    </subcellularLocation>
</comment>
<dbReference type="EMBL" id="BSXU01000155">
    <property type="protein sequence ID" value="GMG19558.1"/>
    <property type="molecule type" value="Genomic_DNA"/>
</dbReference>
<evidence type="ECO:0000313" key="16">
    <source>
        <dbReference type="EMBL" id="GMG19558.1"/>
    </source>
</evidence>
<dbReference type="SUPFAM" id="SSF53335">
    <property type="entry name" value="S-adenosyl-L-methionine-dependent methyltransferases"/>
    <property type="match status" value="1"/>
</dbReference>
<dbReference type="Pfam" id="PF04193">
    <property type="entry name" value="PQ-loop"/>
    <property type="match status" value="1"/>
</dbReference>
<dbReference type="Proteomes" id="UP001165063">
    <property type="component" value="Unassembled WGS sequence"/>
</dbReference>
<evidence type="ECO:0000256" key="10">
    <source>
        <dbReference type="ARBA" id="ARBA00048763"/>
    </source>
</evidence>
<comment type="similarity">
    <text evidence="6">Belongs to the methyltransferase superfamily. Trimethylguanosine synthase family.</text>
</comment>
<feature type="transmembrane region" description="Helical" evidence="15">
    <location>
        <begin position="52"/>
        <end position="71"/>
    </location>
</feature>
<comment type="caution">
    <text evidence="16">The sequence shown here is derived from an EMBL/GenBank/DDBJ whole genome shotgun (WGS) entry which is preliminary data.</text>
</comment>
<dbReference type="AlphaFoldDB" id="A0A9W6YRG1"/>
<dbReference type="PANTHER" id="PTHR14741">
    <property type="entry name" value="S-ADENOSYLMETHIONINE-DEPENDENT METHYLTRANSFERASE RELATED"/>
    <property type="match status" value="1"/>
</dbReference>
<comment type="catalytic activity">
    <reaction evidence="9">
        <text>a 5'-end (N(7)-methyl 5'-triphosphoguanosine)-ribonucleoside in snoRNA + S-adenosyl-L-methionine = a 5'-end (N(2),N(7)-dimethyl 5'-triphosphoguanosine)-ribonucleoside in snoRNA + S-adenosyl-L-homocysteine + H(+)</text>
        <dbReference type="Rhea" id="RHEA:78475"/>
        <dbReference type="Rhea" id="RHEA-COMP:19086"/>
        <dbReference type="Rhea" id="RHEA-COMP:19088"/>
        <dbReference type="ChEBI" id="CHEBI:15378"/>
        <dbReference type="ChEBI" id="CHEBI:57856"/>
        <dbReference type="ChEBI" id="CHEBI:59789"/>
        <dbReference type="ChEBI" id="CHEBI:156461"/>
        <dbReference type="ChEBI" id="CHEBI:172880"/>
    </reaction>
    <physiologicalReaction direction="left-to-right" evidence="9">
        <dbReference type="Rhea" id="RHEA:78476"/>
    </physiologicalReaction>
</comment>
<evidence type="ECO:0000256" key="8">
    <source>
        <dbReference type="ARBA" id="ARBA00047418"/>
    </source>
</evidence>
<comment type="catalytic activity">
    <reaction evidence="13">
        <text>L-histidine(out) + L-arginine(in) = L-histidine(in) + L-arginine(out)</text>
        <dbReference type="Rhea" id="RHEA:71063"/>
        <dbReference type="ChEBI" id="CHEBI:32682"/>
        <dbReference type="ChEBI" id="CHEBI:57595"/>
    </reaction>
</comment>
<protein>
    <recommendedName>
        <fullName evidence="2">Trimethylguanosine synthase</fullName>
    </recommendedName>
    <alternativeName>
        <fullName evidence="12">Cap-specific guanine-N(2) methyltransferase</fullName>
    </alternativeName>
</protein>
<gene>
    <name evidence="16" type="ORF">Amon01_000055900</name>
</gene>
<comment type="catalytic activity">
    <reaction evidence="11">
        <text>a 5'-end (N(7)-methyl 5'-triphosphoguanosine)-ribonucleoside in snRNA + S-adenosyl-L-methionine = a 5'-end (N(2),N(7)-dimethyl 5'-triphosphoguanosine)-ribonucleoside in snRNA + S-adenosyl-L-homocysteine + H(+)</text>
        <dbReference type="Rhea" id="RHEA:78471"/>
        <dbReference type="Rhea" id="RHEA-COMP:19085"/>
        <dbReference type="Rhea" id="RHEA-COMP:19087"/>
        <dbReference type="ChEBI" id="CHEBI:15378"/>
        <dbReference type="ChEBI" id="CHEBI:57856"/>
        <dbReference type="ChEBI" id="CHEBI:59789"/>
        <dbReference type="ChEBI" id="CHEBI:156461"/>
        <dbReference type="ChEBI" id="CHEBI:172880"/>
    </reaction>
    <physiologicalReaction direction="left-to-right" evidence="11">
        <dbReference type="Rhea" id="RHEA:78472"/>
    </physiologicalReaction>
</comment>
<dbReference type="FunFam" id="1.20.1280.290:FF:000009">
    <property type="entry name" value="PQ loop repeat family protein"/>
    <property type="match status" value="1"/>
</dbReference>
<evidence type="ECO:0000256" key="6">
    <source>
        <dbReference type="ARBA" id="ARBA00025783"/>
    </source>
</evidence>
<feature type="region of interest" description="Disordered" evidence="14">
    <location>
        <begin position="388"/>
        <end position="424"/>
    </location>
</feature>
<feature type="transmembrane region" description="Helical" evidence="15">
    <location>
        <begin position="262"/>
        <end position="279"/>
    </location>
</feature>
<keyword evidence="4 15" id="KW-1133">Transmembrane helix</keyword>
<evidence type="ECO:0000256" key="5">
    <source>
        <dbReference type="ARBA" id="ARBA00023136"/>
    </source>
</evidence>
<evidence type="ECO:0000256" key="11">
    <source>
        <dbReference type="ARBA" id="ARBA00049075"/>
    </source>
</evidence>
<evidence type="ECO:0000256" key="4">
    <source>
        <dbReference type="ARBA" id="ARBA00022989"/>
    </source>
</evidence>
<dbReference type="GO" id="GO:0098852">
    <property type="term" value="C:lytic vacuole membrane"/>
    <property type="evidence" value="ECO:0007669"/>
    <property type="project" value="UniProtKB-ARBA"/>
</dbReference>
<dbReference type="InterPro" id="IPR006603">
    <property type="entry name" value="PQ-loop_rpt"/>
</dbReference>
<dbReference type="Gene3D" id="1.20.1280.290">
    <property type="match status" value="1"/>
</dbReference>
<evidence type="ECO:0000256" key="15">
    <source>
        <dbReference type="SAM" id="Phobius"/>
    </source>
</evidence>
<keyword evidence="17" id="KW-1185">Reference proteome</keyword>
<feature type="compositionally biased region" description="Polar residues" evidence="14">
    <location>
        <begin position="407"/>
        <end position="424"/>
    </location>
</feature>
<accession>A0A9W6YRG1</accession>
<dbReference type="InterPro" id="IPR019012">
    <property type="entry name" value="RNA_cap_Gua-N2-MeTrfase"/>
</dbReference>
<proteinExistence type="inferred from homology"/>
<evidence type="ECO:0000256" key="2">
    <source>
        <dbReference type="ARBA" id="ARBA00018517"/>
    </source>
</evidence>
<reference evidence="16" key="1">
    <citation type="submission" date="2023-04" db="EMBL/GenBank/DDBJ databases">
        <title>Ambrosiozyma monospora NBRC 1965.</title>
        <authorList>
            <person name="Ichikawa N."/>
            <person name="Sato H."/>
            <person name="Tonouchi N."/>
        </authorList>
    </citation>
    <scope>NUCLEOTIDE SEQUENCE</scope>
    <source>
        <strain evidence="16">NBRC 1965</strain>
    </source>
</reference>
<dbReference type="GO" id="GO:0015174">
    <property type="term" value="F:basic amino acid transmembrane transporter activity"/>
    <property type="evidence" value="ECO:0007669"/>
    <property type="project" value="UniProtKB-ARBA"/>
</dbReference>
<feature type="transmembrane region" description="Helical" evidence="15">
    <location>
        <begin position="108"/>
        <end position="130"/>
    </location>
</feature>
<comment type="catalytic activity">
    <reaction evidence="10">
        <text>a 5'-end (N(2),N(7)-dimethyl 5'-triphosphoguanosine)-ribonucleoside in snRNA + S-adenosyl-L-methionine = a 5'-end (N(2),N(2),N(7)-trimethyl 5'-triphosphoguanosine)-ribonucleoside in snRNA + S-adenosyl-L-homocysteine + H(+)</text>
        <dbReference type="Rhea" id="RHEA:78479"/>
        <dbReference type="Rhea" id="RHEA-COMP:19087"/>
        <dbReference type="Rhea" id="RHEA-COMP:19089"/>
        <dbReference type="ChEBI" id="CHEBI:15378"/>
        <dbReference type="ChEBI" id="CHEBI:57856"/>
        <dbReference type="ChEBI" id="CHEBI:59789"/>
        <dbReference type="ChEBI" id="CHEBI:167623"/>
        <dbReference type="ChEBI" id="CHEBI:172880"/>
    </reaction>
    <physiologicalReaction direction="left-to-right" evidence="10">
        <dbReference type="Rhea" id="RHEA:78480"/>
    </physiologicalReaction>
</comment>
<evidence type="ECO:0000256" key="13">
    <source>
        <dbReference type="ARBA" id="ARBA00050768"/>
    </source>
</evidence>
<dbReference type="InterPro" id="IPR029063">
    <property type="entry name" value="SAM-dependent_MTases_sf"/>
</dbReference>
<evidence type="ECO:0000256" key="7">
    <source>
        <dbReference type="ARBA" id="ARBA00038039"/>
    </source>
</evidence>
<evidence type="ECO:0000313" key="17">
    <source>
        <dbReference type="Proteomes" id="UP001165063"/>
    </source>
</evidence>
<keyword evidence="5 15" id="KW-0472">Membrane</keyword>
<feature type="transmembrane region" description="Helical" evidence="15">
    <location>
        <begin position="83"/>
        <end position="102"/>
    </location>
</feature>
<evidence type="ECO:0000256" key="12">
    <source>
        <dbReference type="ARBA" id="ARBA00049790"/>
    </source>
</evidence>
<feature type="transmembrane region" description="Helical" evidence="15">
    <location>
        <begin position="299"/>
        <end position="320"/>
    </location>
</feature>
<dbReference type="GO" id="GO:0071164">
    <property type="term" value="F:RNA cap trimethylguanosine synthase activity"/>
    <property type="evidence" value="ECO:0007669"/>
    <property type="project" value="TreeGrafter"/>
</dbReference>
<evidence type="ECO:0000256" key="9">
    <source>
        <dbReference type="ARBA" id="ARBA00048740"/>
    </source>
</evidence>
<dbReference type="Gene3D" id="3.40.50.150">
    <property type="entry name" value="Vaccinia Virus protein VP39"/>
    <property type="match status" value="1"/>
</dbReference>
<dbReference type="PANTHER" id="PTHR14741:SF32">
    <property type="entry name" value="TRIMETHYLGUANOSINE SYNTHASE"/>
    <property type="match status" value="1"/>
</dbReference>
<dbReference type="GO" id="GO:0005634">
    <property type="term" value="C:nucleus"/>
    <property type="evidence" value="ECO:0007669"/>
    <property type="project" value="TreeGrafter"/>
</dbReference>
<keyword evidence="3 15" id="KW-0812">Transmembrane</keyword>
<comment type="catalytic activity">
    <reaction evidence="8">
        <text>a 5'-end (N(2),N(7)-dimethyl 5'-triphosphoguanosine)-ribonucleoside in snoRNA + S-adenosyl-L-methionine = a 5'-end (N(2),N(2),N(7)-trimethyl 5'-triphosphoguanosine)-ribonucleoside in snoRNA + S-adenosyl-L-homocysteine + H(+)</text>
        <dbReference type="Rhea" id="RHEA:78507"/>
        <dbReference type="Rhea" id="RHEA-COMP:19088"/>
        <dbReference type="Rhea" id="RHEA-COMP:19090"/>
        <dbReference type="ChEBI" id="CHEBI:15378"/>
        <dbReference type="ChEBI" id="CHEBI:57856"/>
        <dbReference type="ChEBI" id="CHEBI:59789"/>
        <dbReference type="ChEBI" id="CHEBI:167623"/>
        <dbReference type="ChEBI" id="CHEBI:172880"/>
    </reaction>
    <physiologicalReaction direction="left-to-right" evidence="8">
        <dbReference type="Rhea" id="RHEA:78508"/>
    </physiologicalReaction>
</comment>
<dbReference type="Pfam" id="PF09445">
    <property type="entry name" value="Methyltransf_15"/>
    <property type="match status" value="1"/>
</dbReference>
<evidence type="ECO:0000256" key="14">
    <source>
        <dbReference type="SAM" id="MobiDB-lite"/>
    </source>
</evidence>
<dbReference type="OrthoDB" id="3972642at2759"/>
<evidence type="ECO:0000256" key="1">
    <source>
        <dbReference type="ARBA" id="ARBA00004141"/>
    </source>
</evidence>
<organism evidence="16 17">
    <name type="scientific">Ambrosiozyma monospora</name>
    <name type="common">Yeast</name>
    <name type="synonym">Endomycopsis monosporus</name>
    <dbReference type="NCBI Taxonomy" id="43982"/>
    <lineage>
        <taxon>Eukaryota</taxon>
        <taxon>Fungi</taxon>
        <taxon>Dikarya</taxon>
        <taxon>Ascomycota</taxon>
        <taxon>Saccharomycotina</taxon>
        <taxon>Pichiomycetes</taxon>
        <taxon>Pichiales</taxon>
        <taxon>Pichiaceae</taxon>
        <taxon>Ambrosiozyma</taxon>
    </lineage>
</organism>
<sequence length="665" mass="74407">MSFTDEHLSLPESSTLQDITDNLYFFVSLSCNATQECTIEDVILFLKPISKWSGYISLIAWILATLPRVIMNYSGHSIDGLSTGFLVILFCGDVSNFFGCILTDSMLFQGLISGYLCAIDIILAWQLCFYHNHESRFDASYGSTTSLTPTSNTTDGARSYGSVTGGLINNSTNRLTITSCLIGTSEVDGLPLDNLMVTHNKKESTTILNEVILWFSTMNSLNLGKSLGWTSACLYLSSNIYRIIMNSNSRFKTNRFTTKQSIAAALVGNVFYAISLLTCRDALTGGPSTEEFWDTELCYFTGAIGAVPLYLCMLFQWYYLEAKENMMTMTSHMVSQEGQHPIHIPDTLPSPQLESLAAASSDNRNDLSAGSLVSVADMPLLQEQSAQHINTPQQGSLKEPGIHHQQRTIQQVNSNSGQSRPQRMTNNTQKAILDQIEMIPPELMKYWNSRFILFKRFDDGIQLTHELWYSVTPEILAAKLATFIKRSYPTAHNIVDLFCGGGGNTIQFMKVFGRVIGIDINKVHLECTRKNALVYLSERKVSKKLTLLCSCWGKKSNKKLTDLKIKVDIMFGSPPWGGIGYSNSEVFDVNLLKPYPLDQLLMSMKCFSNVIVLFLPRNSSIQQIKEVTAKVFGKKKKVTILEARIGHSLKGLFCCWGRKFKKDDW</sequence>
<evidence type="ECO:0000256" key="3">
    <source>
        <dbReference type="ARBA" id="ARBA00022692"/>
    </source>
</evidence>
<dbReference type="CDD" id="cd02440">
    <property type="entry name" value="AdoMet_MTases"/>
    <property type="match status" value="1"/>
</dbReference>
<name>A0A9W6YRG1_AMBMO</name>